<feature type="region of interest" description="Disordered" evidence="1">
    <location>
        <begin position="67"/>
        <end position="136"/>
    </location>
</feature>
<dbReference type="EMBL" id="JAAKZW010000203">
    <property type="protein sequence ID" value="NGO80244.1"/>
    <property type="molecule type" value="Genomic_DNA"/>
</dbReference>
<dbReference type="AlphaFoldDB" id="A0A6G4XU74"/>
<keyword evidence="2" id="KW-0812">Transmembrane</keyword>
<sequence>MTVGPAPRPDRTRTEARIAGLLGVLGLGAAVWLDTWADGEVAQVAFVIWAATGIGVFTAGIITQCGRIRRERGRSPRSPGTSHNEGIASRPGAAPPIPASTQDSGRQPLVPAPRQENPHGVTAAQEAHASGSRAGR</sequence>
<dbReference type="Proteomes" id="UP000481109">
    <property type="component" value="Unassembled WGS sequence"/>
</dbReference>
<evidence type="ECO:0000313" key="4">
    <source>
        <dbReference type="Proteomes" id="UP000481109"/>
    </source>
</evidence>
<proteinExistence type="predicted"/>
<keyword evidence="2" id="KW-1133">Transmembrane helix</keyword>
<name>A0A6G4XU74_9ACTN</name>
<keyword evidence="4" id="KW-1185">Reference proteome</keyword>
<comment type="caution">
    <text evidence="3">The sequence shown here is derived from an EMBL/GenBank/DDBJ whole genome shotgun (WGS) entry which is preliminary data.</text>
</comment>
<dbReference type="RefSeq" id="WP_165335672.1">
    <property type="nucleotide sequence ID" value="NZ_JAAKZW010000203.1"/>
</dbReference>
<evidence type="ECO:0000256" key="2">
    <source>
        <dbReference type="SAM" id="Phobius"/>
    </source>
</evidence>
<organism evidence="3 4">
    <name type="scientific">Streptomyces mesophilus</name>
    <dbReference type="NCBI Taxonomy" id="1775132"/>
    <lineage>
        <taxon>Bacteria</taxon>
        <taxon>Bacillati</taxon>
        <taxon>Actinomycetota</taxon>
        <taxon>Actinomycetes</taxon>
        <taxon>Kitasatosporales</taxon>
        <taxon>Streptomycetaceae</taxon>
        <taxon>Streptomyces</taxon>
    </lineage>
</organism>
<reference evidence="3 4" key="1">
    <citation type="submission" date="2020-02" db="EMBL/GenBank/DDBJ databases">
        <title>Whole-genome analyses of novel actinobacteria.</title>
        <authorList>
            <person name="Sahin N."/>
            <person name="Tokatli A."/>
        </authorList>
    </citation>
    <scope>NUCLEOTIDE SEQUENCE [LARGE SCALE GENOMIC DNA]</scope>
    <source>
        <strain evidence="3 4">YC504</strain>
    </source>
</reference>
<keyword evidence="2" id="KW-0472">Membrane</keyword>
<gene>
    <name evidence="3" type="ORF">G6045_31975</name>
</gene>
<feature type="transmembrane region" description="Helical" evidence="2">
    <location>
        <begin position="18"/>
        <end position="35"/>
    </location>
</feature>
<evidence type="ECO:0000313" key="3">
    <source>
        <dbReference type="EMBL" id="NGO80244.1"/>
    </source>
</evidence>
<feature type="transmembrane region" description="Helical" evidence="2">
    <location>
        <begin position="41"/>
        <end position="62"/>
    </location>
</feature>
<accession>A0A6G4XU74</accession>
<evidence type="ECO:0000256" key="1">
    <source>
        <dbReference type="SAM" id="MobiDB-lite"/>
    </source>
</evidence>
<protein>
    <submittedName>
        <fullName evidence="3">Uncharacterized protein</fullName>
    </submittedName>
</protein>